<keyword evidence="6" id="KW-0498">Mitosis</keyword>
<keyword evidence="5" id="KW-0493">Microtubule</keyword>
<dbReference type="AlphaFoldDB" id="A0A8H7E4X0"/>
<comment type="subcellular location">
    <subcellularLocation>
        <location evidence="1">Cytoplasm</location>
        <location evidence="1">Cytoskeleton</location>
        <location evidence="1">Spindle</location>
    </subcellularLocation>
</comment>
<name>A0A8H7E4X0_9EURO</name>
<evidence type="ECO:0000256" key="10">
    <source>
        <dbReference type="SAM" id="Coils"/>
    </source>
</evidence>
<keyword evidence="12" id="KW-1185">Reference proteome</keyword>
<dbReference type="Pfam" id="PF25762">
    <property type="entry name" value="HAUS1"/>
    <property type="match status" value="1"/>
</dbReference>
<dbReference type="PANTHER" id="PTHR31570:SF1">
    <property type="entry name" value="HAUS AUGMIN-LIKE COMPLEX SUBUNIT 1"/>
    <property type="match status" value="1"/>
</dbReference>
<evidence type="ECO:0000313" key="11">
    <source>
        <dbReference type="EMBL" id="KAF7508690.1"/>
    </source>
</evidence>
<evidence type="ECO:0000256" key="4">
    <source>
        <dbReference type="ARBA" id="ARBA00022618"/>
    </source>
</evidence>
<organism evidence="11 12">
    <name type="scientific">Endocarpon pusillum</name>
    <dbReference type="NCBI Taxonomy" id="364733"/>
    <lineage>
        <taxon>Eukaryota</taxon>
        <taxon>Fungi</taxon>
        <taxon>Dikarya</taxon>
        <taxon>Ascomycota</taxon>
        <taxon>Pezizomycotina</taxon>
        <taxon>Eurotiomycetes</taxon>
        <taxon>Chaetothyriomycetidae</taxon>
        <taxon>Verrucariales</taxon>
        <taxon>Verrucariaceae</taxon>
        <taxon>Endocarpon</taxon>
    </lineage>
</organism>
<dbReference type="GO" id="GO:0051225">
    <property type="term" value="P:spindle assembly"/>
    <property type="evidence" value="ECO:0007669"/>
    <property type="project" value="InterPro"/>
</dbReference>
<protein>
    <recommendedName>
        <fullName evidence="13">HAUS augmin-like complex subunit 1</fullName>
    </recommendedName>
</protein>
<evidence type="ECO:0000256" key="2">
    <source>
        <dbReference type="ARBA" id="ARBA00005479"/>
    </source>
</evidence>
<evidence type="ECO:0000256" key="3">
    <source>
        <dbReference type="ARBA" id="ARBA00022490"/>
    </source>
</evidence>
<proteinExistence type="inferred from homology"/>
<evidence type="ECO:0000256" key="7">
    <source>
        <dbReference type="ARBA" id="ARBA00023054"/>
    </source>
</evidence>
<evidence type="ECO:0000256" key="8">
    <source>
        <dbReference type="ARBA" id="ARBA00023212"/>
    </source>
</evidence>
<keyword evidence="9" id="KW-0131">Cell cycle</keyword>
<evidence type="ECO:0000256" key="9">
    <source>
        <dbReference type="ARBA" id="ARBA00023306"/>
    </source>
</evidence>
<dbReference type="GO" id="GO:0070652">
    <property type="term" value="C:HAUS complex"/>
    <property type="evidence" value="ECO:0007669"/>
    <property type="project" value="InterPro"/>
</dbReference>
<reference evidence="11" key="1">
    <citation type="submission" date="2020-02" db="EMBL/GenBank/DDBJ databases">
        <authorList>
            <person name="Palmer J.M."/>
        </authorList>
    </citation>
    <scope>NUCLEOTIDE SEQUENCE</scope>
    <source>
        <strain evidence="11">EPUS1.4</strain>
        <tissue evidence="11">Thallus</tissue>
    </source>
</reference>
<keyword evidence="3" id="KW-0963">Cytoplasm</keyword>
<comment type="similarity">
    <text evidence="2">Belongs to the HAUS1 family.</text>
</comment>
<dbReference type="PANTHER" id="PTHR31570">
    <property type="entry name" value="HAUS AUGMIN-LIKE COMPLEX SUBUNIT 1"/>
    <property type="match status" value="1"/>
</dbReference>
<evidence type="ECO:0008006" key="13">
    <source>
        <dbReference type="Google" id="ProtNLM"/>
    </source>
</evidence>
<dbReference type="Proteomes" id="UP000606974">
    <property type="component" value="Unassembled WGS sequence"/>
</dbReference>
<dbReference type="EMBL" id="JAACFV010000050">
    <property type="protein sequence ID" value="KAF7508690.1"/>
    <property type="molecule type" value="Genomic_DNA"/>
</dbReference>
<evidence type="ECO:0000313" key="12">
    <source>
        <dbReference type="Proteomes" id="UP000606974"/>
    </source>
</evidence>
<dbReference type="InterPro" id="IPR026243">
    <property type="entry name" value="HAUS1"/>
</dbReference>
<dbReference type="OrthoDB" id="5372507at2759"/>
<keyword evidence="8" id="KW-0206">Cytoskeleton</keyword>
<comment type="caution">
    <text evidence="11">The sequence shown here is derived from an EMBL/GenBank/DDBJ whole genome shotgun (WGS) entry which is preliminary data.</text>
</comment>
<dbReference type="GO" id="GO:0051301">
    <property type="term" value="P:cell division"/>
    <property type="evidence" value="ECO:0007669"/>
    <property type="project" value="UniProtKB-KW"/>
</dbReference>
<dbReference type="GO" id="GO:0005829">
    <property type="term" value="C:cytosol"/>
    <property type="evidence" value="ECO:0007669"/>
    <property type="project" value="TreeGrafter"/>
</dbReference>
<evidence type="ECO:0000256" key="6">
    <source>
        <dbReference type="ARBA" id="ARBA00022776"/>
    </source>
</evidence>
<accession>A0A8H7E4X0</accession>
<keyword evidence="4" id="KW-0132">Cell division</keyword>
<keyword evidence="7 10" id="KW-0175">Coiled coil</keyword>
<evidence type="ECO:0000256" key="1">
    <source>
        <dbReference type="ARBA" id="ARBA00004186"/>
    </source>
</evidence>
<dbReference type="GO" id="GO:0005819">
    <property type="term" value="C:spindle"/>
    <property type="evidence" value="ECO:0007669"/>
    <property type="project" value="UniProtKB-SubCell"/>
</dbReference>
<sequence length="290" mass="33231">MSNLSLPNAPLLSPTKARRDAAEARDWAYVSSWLAKKYSPCPVPKFERNGETLRTLLELAAVNEAADWEADLVHKAEEEELRTYENIFQTRQGPHRDVVEALEGGLDERGSNALHDLAEASVVLGTLSTDPAMMGKRIIELSHEKFEMNEQLRRVNDLQSQLIREMESMRLDVENIESQVDEVAQEDMEQRTAQLNRETKQFSTKLDQYIERIASLEKFAIVSPSIAEVKEQEQRVKKGQARVKALDRKIAEFHGLPPDLEIAKMEYSRARGVLQRLRRRRDELFEGMVS</sequence>
<dbReference type="GO" id="GO:0005874">
    <property type="term" value="C:microtubule"/>
    <property type="evidence" value="ECO:0007669"/>
    <property type="project" value="UniProtKB-KW"/>
</dbReference>
<evidence type="ECO:0000256" key="5">
    <source>
        <dbReference type="ARBA" id="ARBA00022701"/>
    </source>
</evidence>
<gene>
    <name evidence="11" type="ORF">GJ744_008937</name>
</gene>
<feature type="coiled-coil region" evidence="10">
    <location>
        <begin position="159"/>
        <end position="186"/>
    </location>
</feature>
<feature type="coiled-coil region" evidence="10">
    <location>
        <begin position="229"/>
        <end position="280"/>
    </location>
</feature>